<gene>
    <name evidence="1" type="ORF">OQZ29_16605</name>
</gene>
<organism evidence="1 2">
    <name type="scientific">Pedobacter agri</name>
    <dbReference type="NCBI Taxonomy" id="454586"/>
    <lineage>
        <taxon>Bacteria</taxon>
        <taxon>Pseudomonadati</taxon>
        <taxon>Bacteroidota</taxon>
        <taxon>Sphingobacteriia</taxon>
        <taxon>Sphingobacteriales</taxon>
        <taxon>Sphingobacteriaceae</taxon>
        <taxon>Pedobacter</taxon>
    </lineage>
</organism>
<dbReference type="Proteomes" id="UP001142592">
    <property type="component" value="Unassembled WGS sequence"/>
</dbReference>
<accession>A0A9X3IBA5</accession>
<dbReference type="AlphaFoldDB" id="A0A9X3IBA5"/>
<keyword evidence="2" id="KW-1185">Reference proteome</keyword>
<proteinExistence type="predicted"/>
<evidence type="ECO:0000313" key="2">
    <source>
        <dbReference type="Proteomes" id="UP001142592"/>
    </source>
</evidence>
<name>A0A9X3IBA5_9SPHI</name>
<sequence length="362" mass="42108">MKKYAIKIVICTALCAFIIFMCFCWGYKIPQKDKHEEWPEYPNHSNKDLVIQLDKKEILNLTTIPKSDLLLIYYKNPDSANNTYGVLSRKGKLVIDLGYYTTIYIDEYHNRLIAENSTSHDSSIFAAYDTKTFKRIPTRYRNVKIDQSFDTYLKTERRVKTDSKGDKHTQIDLKSGEAKALFKEKYIKLANILNGLHELYPFDDDQRDGYRNSSYVKTDRSGVIYKFDYSDKESIEMLCKNFFNDVFRDDQSKPTNANHISTPDSSIIVANTFDPGFGIFTRGTAGSGGGNGPLLDPKFEQTYLDYYQLRLHQLKTFFKQDNRKDHTAVYSVELNEPKGDNDTLVFLTESRLYYLYKVNKKK</sequence>
<reference evidence="1" key="1">
    <citation type="submission" date="2022-11" db="EMBL/GenBank/DDBJ databases">
        <authorList>
            <person name="Graham C."/>
            <person name="Newman J.D."/>
        </authorList>
    </citation>
    <scope>NUCLEOTIDE SEQUENCE</scope>
    <source>
        <strain evidence="1">DSM 19486</strain>
    </source>
</reference>
<evidence type="ECO:0000313" key="1">
    <source>
        <dbReference type="EMBL" id="MCX3266383.1"/>
    </source>
</evidence>
<protein>
    <submittedName>
        <fullName evidence="1">Uncharacterized protein</fullName>
    </submittedName>
</protein>
<dbReference type="RefSeq" id="WP_157258968.1">
    <property type="nucleotide sequence ID" value="NZ_JAPJUH010000005.1"/>
</dbReference>
<dbReference type="EMBL" id="JAPJUH010000005">
    <property type="protein sequence ID" value="MCX3266383.1"/>
    <property type="molecule type" value="Genomic_DNA"/>
</dbReference>
<comment type="caution">
    <text evidence="1">The sequence shown here is derived from an EMBL/GenBank/DDBJ whole genome shotgun (WGS) entry which is preliminary data.</text>
</comment>